<sequence>MTQMNSPQIQVKMDDETMKGRYANMMQVAHNKEEFVLDFMNVFPPGGIVTARVVTSPGHLKRIMRALNENLQRYEQSFGAIKEAEGPNEGKFGFETK</sequence>
<accession>A0A1F5PG61</accession>
<dbReference type="Pfam" id="PF11950">
    <property type="entry name" value="DUF3467"/>
    <property type="match status" value="1"/>
</dbReference>
<comment type="caution">
    <text evidence="1">The sequence shown here is derived from an EMBL/GenBank/DDBJ whole genome shotgun (WGS) entry which is preliminary data.</text>
</comment>
<dbReference type="EMBL" id="MFEO01000029">
    <property type="protein sequence ID" value="OGE88873.1"/>
    <property type="molecule type" value="Genomic_DNA"/>
</dbReference>
<evidence type="ECO:0000313" key="2">
    <source>
        <dbReference type="Proteomes" id="UP000178377"/>
    </source>
</evidence>
<reference evidence="1 2" key="1">
    <citation type="journal article" date="2016" name="Nat. Commun.">
        <title>Thousands of microbial genomes shed light on interconnected biogeochemical processes in an aquifer system.</title>
        <authorList>
            <person name="Anantharaman K."/>
            <person name="Brown C.T."/>
            <person name="Hug L.A."/>
            <person name="Sharon I."/>
            <person name="Castelle C.J."/>
            <person name="Probst A.J."/>
            <person name="Thomas B.C."/>
            <person name="Singh A."/>
            <person name="Wilkins M.J."/>
            <person name="Karaoz U."/>
            <person name="Brodie E.L."/>
            <person name="Williams K.H."/>
            <person name="Hubbard S.S."/>
            <person name="Banfield J.F."/>
        </authorList>
    </citation>
    <scope>NUCLEOTIDE SEQUENCE [LARGE SCALE GENOMIC DNA]</scope>
</reference>
<dbReference type="InterPro" id="IPR021857">
    <property type="entry name" value="DUF3467"/>
</dbReference>
<organism evidence="1 2">
    <name type="scientific">Candidatus Doudnabacteria bacterium RIFCSPHIGHO2_01_FULL_50_11</name>
    <dbReference type="NCBI Taxonomy" id="1817828"/>
    <lineage>
        <taxon>Bacteria</taxon>
        <taxon>Candidatus Doudnaibacteriota</taxon>
    </lineage>
</organism>
<evidence type="ECO:0008006" key="3">
    <source>
        <dbReference type="Google" id="ProtNLM"/>
    </source>
</evidence>
<dbReference type="STRING" id="1817828.A2722_00815"/>
<gene>
    <name evidence="1" type="ORF">A2722_00815</name>
</gene>
<proteinExistence type="predicted"/>
<name>A0A1F5PG61_9BACT</name>
<dbReference type="Proteomes" id="UP000178377">
    <property type="component" value="Unassembled WGS sequence"/>
</dbReference>
<protein>
    <recommendedName>
        <fullName evidence="3">DUF3467 domain-containing protein</fullName>
    </recommendedName>
</protein>
<evidence type="ECO:0000313" key="1">
    <source>
        <dbReference type="EMBL" id="OGE88873.1"/>
    </source>
</evidence>
<dbReference type="AlphaFoldDB" id="A0A1F5PG61"/>